<evidence type="ECO:0000256" key="13">
    <source>
        <dbReference type="ARBA" id="ARBA00023268"/>
    </source>
</evidence>
<dbReference type="PRINTS" id="PR00864">
    <property type="entry name" value="PREPILNPTASE"/>
</dbReference>
<evidence type="ECO:0000256" key="8">
    <source>
        <dbReference type="ARBA" id="ARBA00022691"/>
    </source>
</evidence>
<evidence type="ECO:0000259" key="15">
    <source>
        <dbReference type="Pfam" id="PF01478"/>
    </source>
</evidence>
<evidence type="ECO:0000256" key="10">
    <source>
        <dbReference type="ARBA" id="ARBA00022801"/>
    </source>
</evidence>
<evidence type="ECO:0000256" key="2">
    <source>
        <dbReference type="ARBA" id="ARBA00005801"/>
    </source>
</evidence>
<name>A0A382CTI8_9ZZZZ</name>
<keyword evidence="10" id="KW-0378">Hydrolase</keyword>
<dbReference type="GO" id="GO:0005886">
    <property type="term" value="C:plasma membrane"/>
    <property type="evidence" value="ECO:0007669"/>
    <property type="project" value="UniProtKB-SubCell"/>
</dbReference>
<feature type="transmembrane region" description="Helical" evidence="14">
    <location>
        <begin position="12"/>
        <end position="34"/>
    </location>
</feature>
<evidence type="ECO:0000313" key="17">
    <source>
        <dbReference type="EMBL" id="SVB29395.1"/>
    </source>
</evidence>
<dbReference type="EMBL" id="UINC01036042">
    <property type="protein sequence ID" value="SVB29395.1"/>
    <property type="molecule type" value="Genomic_DNA"/>
</dbReference>
<organism evidence="17">
    <name type="scientific">marine metagenome</name>
    <dbReference type="NCBI Taxonomy" id="408172"/>
    <lineage>
        <taxon>unclassified sequences</taxon>
        <taxon>metagenomes</taxon>
        <taxon>ecological metagenomes</taxon>
    </lineage>
</organism>
<feature type="transmembrane region" description="Helical" evidence="14">
    <location>
        <begin position="192"/>
        <end position="210"/>
    </location>
</feature>
<evidence type="ECO:0000256" key="6">
    <source>
        <dbReference type="ARBA" id="ARBA00022670"/>
    </source>
</evidence>
<keyword evidence="7" id="KW-0808">Transferase</keyword>
<evidence type="ECO:0008006" key="18">
    <source>
        <dbReference type="Google" id="ProtNLM"/>
    </source>
</evidence>
<feature type="domain" description="Prepilin peptidase A24 N-terminal" evidence="16">
    <location>
        <begin position="20"/>
        <end position="133"/>
    </location>
</feature>
<dbReference type="GO" id="GO:0006465">
    <property type="term" value="P:signal peptide processing"/>
    <property type="evidence" value="ECO:0007669"/>
    <property type="project" value="TreeGrafter"/>
</dbReference>
<comment type="subcellular location">
    <subcellularLocation>
        <location evidence="1">Cell inner membrane</location>
        <topology evidence="1">Multi-pass membrane protein</topology>
    </subcellularLocation>
</comment>
<dbReference type="FunFam" id="1.20.120.1220:FF:000001">
    <property type="entry name" value="Type 4 prepilin-like proteins leader peptide-processing enzyme"/>
    <property type="match status" value="1"/>
</dbReference>
<keyword evidence="4" id="KW-0997">Cell inner membrane</keyword>
<dbReference type="Pfam" id="PF01478">
    <property type="entry name" value="Peptidase_A24"/>
    <property type="match status" value="1"/>
</dbReference>
<feature type="transmembrane region" description="Helical" evidence="14">
    <location>
        <begin position="230"/>
        <end position="259"/>
    </location>
</feature>
<keyword evidence="5" id="KW-0489">Methyltransferase</keyword>
<feature type="transmembrane region" description="Helical" evidence="14">
    <location>
        <begin position="271"/>
        <end position="294"/>
    </location>
</feature>
<keyword evidence="11 14" id="KW-1133">Transmembrane helix</keyword>
<dbReference type="AlphaFoldDB" id="A0A382CTI8"/>
<reference evidence="17" key="1">
    <citation type="submission" date="2018-05" db="EMBL/GenBank/DDBJ databases">
        <authorList>
            <person name="Lanie J.A."/>
            <person name="Ng W.-L."/>
            <person name="Kazmierczak K.M."/>
            <person name="Andrzejewski T.M."/>
            <person name="Davidsen T.M."/>
            <person name="Wayne K.J."/>
            <person name="Tettelin H."/>
            <person name="Glass J.I."/>
            <person name="Rusch D."/>
            <person name="Podicherti R."/>
            <person name="Tsui H.-C.T."/>
            <person name="Winkler M.E."/>
        </authorList>
    </citation>
    <scope>NUCLEOTIDE SEQUENCE</scope>
</reference>
<sequence>MAIIDLLSVVPAFFITICVILGSIVGSFLNVVVYRLPIMKQRDWNQQCCDYLGIENTVAIPNDPIAEFEVFNLWKPDSYCLKCNQKIRVWENVPILSYIFLGGKCFKCKKPISPRYPLVEFANGLLSGLVGYTFGATWLTLAALILVWSLVVLALIDFDHQLLPDDITIPLLWLGLLVNTLDLGFGVSLTEAVLGAIGGYLVLWIFYWVFKLATGKEGMGYGDFKLLAALGAWLGWQSLFLIVILSSVTCAILGLTMIVTKGLDKSMPIPFGPFLAVSGLVVLIWGSQISSFYLRSFVG</sequence>
<evidence type="ECO:0000256" key="11">
    <source>
        <dbReference type="ARBA" id="ARBA00022989"/>
    </source>
</evidence>
<feature type="transmembrane region" description="Helical" evidence="14">
    <location>
        <begin position="129"/>
        <end position="155"/>
    </location>
</feature>
<evidence type="ECO:0000256" key="3">
    <source>
        <dbReference type="ARBA" id="ARBA00022475"/>
    </source>
</evidence>
<keyword evidence="9 14" id="KW-0812">Transmembrane</keyword>
<accession>A0A382CTI8</accession>
<dbReference type="InterPro" id="IPR010627">
    <property type="entry name" value="Prepilin_pept_A24_N"/>
</dbReference>
<dbReference type="InterPro" id="IPR050882">
    <property type="entry name" value="Prepilin_peptidase/N-MTase"/>
</dbReference>
<evidence type="ECO:0000256" key="5">
    <source>
        <dbReference type="ARBA" id="ARBA00022603"/>
    </source>
</evidence>
<dbReference type="InterPro" id="IPR014032">
    <property type="entry name" value="Peptidase_A24A_bac"/>
</dbReference>
<dbReference type="GO" id="GO:0008168">
    <property type="term" value="F:methyltransferase activity"/>
    <property type="evidence" value="ECO:0007669"/>
    <property type="project" value="UniProtKB-KW"/>
</dbReference>
<dbReference type="PANTHER" id="PTHR30487:SF0">
    <property type="entry name" value="PREPILIN LEADER PEPTIDASE_N-METHYLTRANSFERASE-RELATED"/>
    <property type="match status" value="1"/>
</dbReference>
<evidence type="ECO:0000256" key="9">
    <source>
        <dbReference type="ARBA" id="ARBA00022692"/>
    </source>
</evidence>
<keyword evidence="6" id="KW-0645">Protease</keyword>
<evidence type="ECO:0000259" key="16">
    <source>
        <dbReference type="Pfam" id="PF06750"/>
    </source>
</evidence>
<evidence type="ECO:0000256" key="12">
    <source>
        <dbReference type="ARBA" id="ARBA00023136"/>
    </source>
</evidence>
<dbReference type="PANTHER" id="PTHR30487">
    <property type="entry name" value="TYPE 4 PREPILIN-LIKE PROTEINS LEADER PEPTIDE-PROCESSING ENZYME"/>
    <property type="match status" value="1"/>
</dbReference>
<evidence type="ECO:0000256" key="7">
    <source>
        <dbReference type="ARBA" id="ARBA00022679"/>
    </source>
</evidence>
<evidence type="ECO:0000256" key="14">
    <source>
        <dbReference type="SAM" id="Phobius"/>
    </source>
</evidence>
<feature type="transmembrane region" description="Helical" evidence="14">
    <location>
        <begin position="167"/>
        <end position="185"/>
    </location>
</feature>
<comment type="similarity">
    <text evidence="2">Belongs to the peptidase A24 family.</text>
</comment>
<proteinExistence type="inferred from homology"/>
<evidence type="ECO:0000256" key="4">
    <source>
        <dbReference type="ARBA" id="ARBA00022519"/>
    </source>
</evidence>
<keyword evidence="8" id="KW-0949">S-adenosyl-L-methionine</keyword>
<evidence type="ECO:0000256" key="1">
    <source>
        <dbReference type="ARBA" id="ARBA00004429"/>
    </source>
</evidence>
<dbReference type="GO" id="GO:0032259">
    <property type="term" value="P:methylation"/>
    <property type="evidence" value="ECO:0007669"/>
    <property type="project" value="UniProtKB-KW"/>
</dbReference>
<keyword evidence="13" id="KW-0511">Multifunctional enzyme</keyword>
<feature type="domain" description="Prepilin type IV endopeptidase peptidase" evidence="15">
    <location>
        <begin position="144"/>
        <end position="255"/>
    </location>
</feature>
<protein>
    <recommendedName>
        <fullName evidence="18">Prepilin type IV endopeptidase peptidase domain-containing protein</fullName>
    </recommendedName>
</protein>
<dbReference type="GO" id="GO:0004190">
    <property type="term" value="F:aspartic-type endopeptidase activity"/>
    <property type="evidence" value="ECO:0007669"/>
    <property type="project" value="InterPro"/>
</dbReference>
<dbReference type="Gene3D" id="1.20.120.1220">
    <property type="match status" value="1"/>
</dbReference>
<keyword evidence="3" id="KW-1003">Cell membrane</keyword>
<keyword evidence="12 14" id="KW-0472">Membrane</keyword>
<dbReference type="InterPro" id="IPR000045">
    <property type="entry name" value="Prepilin_IV_endopep_pep"/>
</dbReference>
<gene>
    <name evidence="17" type="ORF">METZ01_LOCUS182249</name>
</gene>
<dbReference type="Pfam" id="PF06750">
    <property type="entry name" value="A24_N_bact"/>
    <property type="match status" value="1"/>
</dbReference>